<evidence type="ECO:0000256" key="1">
    <source>
        <dbReference type="ARBA" id="ARBA00004651"/>
    </source>
</evidence>
<keyword evidence="6" id="KW-0675">Receptor</keyword>
<dbReference type="InterPro" id="IPR013604">
    <property type="entry name" value="7TM_chemorcpt"/>
</dbReference>
<evidence type="ECO:0000256" key="5">
    <source>
        <dbReference type="ARBA" id="ARBA00023136"/>
    </source>
</evidence>
<keyword evidence="2 6" id="KW-1003">Cell membrane</keyword>
<reference evidence="7" key="2">
    <citation type="submission" date="2020-05" db="UniProtKB">
        <authorList>
            <consortium name="EnsemblMetazoa"/>
        </authorList>
    </citation>
    <scope>IDENTIFICATION</scope>
    <source>
        <strain evidence="7">Epiroticus2</strain>
    </source>
</reference>
<comment type="function">
    <text evidence="6">Gustatory receptor which mediates acceptance or avoidance behavior, depending on its substrates.</text>
</comment>
<accession>A0A182PZ74</accession>
<dbReference type="STRING" id="199890.A0A182PZ74"/>
<keyword evidence="3 6" id="KW-0812">Transmembrane</keyword>
<name>A0A182PZ74_9DIPT</name>
<evidence type="ECO:0000256" key="6">
    <source>
        <dbReference type="RuleBase" id="RU363108"/>
    </source>
</evidence>
<keyword evidence="6" id="KW-0807">Transducer</keyword>
<feature type="transmembrane region" description="Helical" evidence="6">
    <location>
        <begin position="178"/>
        <end position="197"/>
    </location>
</feature>
<comment type="similarity">
    <text evidence="6">Belongs to the insect chemoreceptor superfamily. Gustatory receptor (GR) family.</text>
</comment>
<sequence length="396" mass="45751">MHRVALQHYPKSDFNVTHRLVTIMVPIKTDTAFYHALLIKKFHLLLNISQFGGFLPFPSYVLRQDVDRRHFRTLVLAGLNLAFGVLTFCISLTCYLIMYIYYPDLMYKENLPAVLLIMYHVENWLRVVMVLIALVAPRLSGRFFRETLDTLVHVMKLFDHAGKIERVLGSNATVTNRLLLLYCCHALIITTVVWISTHHPISTLLNVCFLAPYMTTVLYILLYRTLLQSVAGFAGCLNDTLHAITLQDKFEPRRSTYGKHTTISYIKVHDGKQRESQSSRVDVATLEKLSMLHMALMRLARDTNKHFGLLILVIVLATFIFINMLLLELYHNIGSPVLPEYCLWVLLLHAFAHFTFFFVIAKSNHSIQQENERTMVLLHEFKCSWNSEQNMAVSVF</sequence>
<feature type="transmembrane region" description="Helical" evidence="6">
    <location>
        <begin position="114"/>
        <end position="136"/>
    </location>
</feature>
<comment type="caution">
    <text evidence="6">Lacks conserved residue(s) required for the propagation of feature annotation.</text>
</comment>
<evidence type="ECO:0000313" key="8">
    <source>
        <dbReference type="Proteomes" id="UP000075885"/>
    </source>
</evidence>
<feature type="transmembrane region" description="Helical" evidence="6">
    <location>
        <begin position="74"/>
        <end position="102"/>
    </location>
</feature>
<protein>
    <recommendedName>
        <fullName evidence="6">Gustatory receptor</fullName>
    </recommendedName>
</protein>
<dbReference type="AlphaFoldDB" id="A0A182PZ74"/>
<dbReference type="VEuPathDB" id="VectorBase:AEPI015139"/>
<comment type="subcellular location">
    <subcellularLocation>
        <location evidence="1 6">Cell membrane</location>
        <topology evidence="1 6">Multi-pass membrane protein</topology>
    </subcellularLocation>
</comment>
<evidence type="ECO:0000256" key="4">
    <source>
        <dbReference type="ARBA" id="ARBA00022989"/>
    </source>
</evidence>
<feature type="transmembrane region" description="Helical" evidence="6">
    <location>
        <begin position="307"/>
        <end position="331"/>
    </location>
</feature>
<keyword evidence="5 6" id="KW-0472">Membrane</keyword>
<dbReference type="GO" id="GO:0050909">
    <property type="term" value="P:sensory perception of taste"/>
    <property type="evidence" value="ECO:0007669"/>
    <property type="project" value="InterPro"/>
</dbReference>
<reference evidence="8" key="1">
    <citation type="submission" date="2013-03" db="EMBL/GenBank/DDBJ databases">
        <title>The Genome Sequence of Anopheles epiroticus epiroticus2.</title>
        <authorList>
            <consortium name="The Broad Institute Genomics Platform"/>
            <person name="Neafsey D.E."/>
            <person name="Howell P."/>
            <person name="Walker B."/>
            <person name="Young S.K."/>
            <person name="Zeng Q."/>
            <person name="Gargeya S."/>
            <person name="Fitzgerald M."/>
            <person name="Haas B."/>
            <person name="Abouelleil A."/>
            <person name="Allen A.W."/>
            <person name="Alvarado L."/>
            <person name="Arachchi H.M."/>
            <person name="Berlin A.M."/>
            <person name="Chapman S.B."/>
            <person name="Gainer-Dewar J."/>
            <person name="Goldberg J."/>
            <person name="Griggs A."/>
            <person name="Gujja S."/>
            <person name="Hansen M."/>
            <person name="Howarth C."/>
            <person name="Imamovic A."/>
            <person name="Ireland A."/>
            <person name="Larimer J."/>
            <person name="McCowan C."/>
            <person name="Murphy C."/>
            <person name="Pearson M."/>
            <person name="Poon T.W."/>
            <person name="Priest M."/>
            <person name="Roberts A."/>
            <person name="Saif S."/>
            <person name="Shea T."/>
            <person name="Sisk P."/>
            <person name="Sykes S."/>
            <person name="Wortman J."/>
            <person name="Nusbaum C."/>
            <person name="Birren B."/>
        </authorList>
    </citation>
    <scope>NUCLEOTIDE SEQUENCE [LARGE SCALE GENOMIC DNA]</scope>
    <source>
        <strain evidence="8">Epiroticus2</strain>
    </source>
</reference>
<proteinExistence type="inferred from homology"/>
<dbReference type="Pfam" id="PF08395">
    <property type="entry name" value="7tm_7"/>
    <property type="match status" value="1"/>
</dbReference>
<dbReference type="Proteomes" id="UP000075885">
    <property type="component" value="Unassembled WGS sequence"/>
</dbReference>
<dbReference type="EnsemblMetazoa" id="AEPI015139-RA">
    <property type="protein sequence ID" value="AEPI015139-PA"/>
    <property type="gene ID" value="AEPI015139"/>
</dbReference>
<evidence type="ECO:0000256" key="3">
    <source>
        <dbReference type="ARBA" id="ARBA00022692"/>
    </source>
</evidence>
<evidence type="ECO:0000256" key="2">
    <source>
        <dbReference type="ARBA" id="ARBA00022475"/>
    </source>
</evidence>
<keyword evidence="8" id="KW-1185">Reference proteome</keyword>
<dbReference type="GO" id="GO:0005886">
    <property type="term" value="C:plasma membrane"/>
    <property type="evidence" value="ECO:0007669"/>
    <property type="project" value="UniProtKB-SubCell"/>
</dbReference>
<feature type="transmembrane region" description="Helical" evidence="6">
    <location>
        <begin position="343"/>
        <end position="361"/>
    </location>
</feature>
<feature type="transmembrane region" description="Helical" evidence="6">
    <location>
        <begin position="203"/>
        <end position="222"/>
    </location>
</feature>
<keyword evidence="4 6" id="KW-1133">Transmembrane helix</keyword>
<organism evidence="7 8">
    <name type="scientific">Anopheles epiroticus</name>
    <dbReference type="NCBI Taxonomy" id="199890"/>
    <lineage>
        <taxon>Eukaryota</taxon>
        <taxon>Metazoa</taxon>
        <taxon>Ecdysozoa</taxon>
        <taxon>Arthropoda</taxon>
        <taxon>Hexapoda</taxon>
        <taxon>Insecta</taxon>
        <taxon>Pterygota</taxon>
        <taxon>Neoptera</taxon>
        <taxon>Endopterygota</taxon>
        <taxon>Diptera</taxon>
        <taxon>Nematocera</taxon>
        <taxon>Culicoidea</taxon>
        <taxon>Culicidae</taxon>
        <taxon>Anophelinae</taxon>
        <taxon>Anopheles</taxon>
    </lineage>
</organism>
<dbReference type="GO" id="GO:0007165">
    <property type="term" value="P:signal transduction"/>
    <property type="evidence" value="ECO:0007669"/>
    <property type="project" value="UniProtKB-KW"/>
</dbReference>
<evidence type="ECO:0000313" key="7">
    <source>
        <dbReference type="EnsemblMetazoa" id="AEPI015139-PA"/>
    </source>
</evidence>